<dbReference type="Proteomes" id="UP000011976">
    <property type="component" value="Unassembled WGS sequence"/>
</dbReference>
<feature type="compositionally biased region" description="Low complexity" evidence="1">
    <location>
        <begin position="275"/>
        <end position="290"/>
    </location>
</feature>
<name>M9MFJ0_PSEA3</name>
<dbReference type="AlphaFoldDB" id="M9MFJ0"/>
<feature type="region of interest" description="Disordered" evidence="1">
    <location>
        <begin position="374"/>
        <end position="393"/>
    </location>
</feature>
<feature type="compositionally biased region" description="Polar residues" evidence="1">
    <location>
        <begin position="563"/>
        <end position="581"/>
    </location>
</feature>
<feature type="region of interest" description="Disordered" evidence="1">
    <location>
        <begin position="973"/>
        <end position="1003"/>
    </location>
</feature>
<feature type="region of interest" description="Disordered" evidence="1">
    <location>
        <begin position="800"/>
        <end position="877"/>
    </location>
</feature>
<feature type="compositionally biased region" description="Low complexity" evidence="1">
    <location>
        <begin position="582"/>
        <end position="605"/>
    </location>
</feature>
<feature type="region of interest" description="Disordered" evidence="1">
    <location>
        <begin position="650"/>
        <end position="679"/>
    </location>
</feature>
<feature type="compositionally biased region" description="Polar residues" evidence="1">
    <location>
        <begin position="191"/>
        <end position="215"/>
    </location>
</feature>
<feature type="region of interest" description="Disordered" evidence="1">
    <location>
        <begin position="471"/>
        <end position="608"/>
    </location>
</feature>
<sequence length="1126" mass="120520">MYSAYHPDSHDRDSRVPRVASRAGSISTLWSSAEVPFCLDPRVHTAADAPDSHHHPTRNPSISYSSARSSQLSIDFARLSIDIPDEYPRRPDSIRLSPPRPSAASSSSASSGSSPSRVPSFNIGTIDEHAPMQSSPISKLPYHPPSLAAQSRLLSSRFSEDTIDERPFINHSSSHGTFGPPLSELRKASGLSDNSIGASSRSSSYQDPTQPTSTARECEVQPAKHLYRRAYRFFDETYTVQPPSSADDHPLESMPGACSTSQTSHDDSLPSCSRSQTSSHATTSDSASASSVTSATAHMLELNNATLTPASVHGDTTLLAKAYAAASDDGEHLSIPSLPSFNSAITATREGFNQLRVRPSTADVYTQEPPVSPLTFPGHALPLQPQPPMPSPTDNGRYEVRSYGLTPGPAHPTPPETQAKTAAVAKLPGRSRFLRARVASSPKLRLDASSLFASAHTPVPPLPTAAVNAAAGADADRRPSTAQTDGRAPFFGRRFRSRTLGESDRVEASHNAAATKHDEPSSTSARVSGWATGVARNGGKRHPSQVSATSSELFSPHDPLQHTPGSSICSASSPATTNSSLPVTPRTTTTFPRPKSRGTGSAAKTGGSGWASYLNAGLTLHLEHEGRVVPVTMTYLAYDPFGRPEQLVEGTEAARAMTPKRPKSRGDKDQEAEQSGTLEFGPLDDKCALDIARRSDGSAVLKHLTVGEDTKADLLTRQAALSVKMGVHQVAGYERRGRLAWKFAYRVEESAERRLVPVRFSCSATLLNPERARKSRLINLVKKQMVPSLASKAVSSTLDSPRSASLHFDTASPASSRRANTMLADGVPVSPVRRAGTTTQNSPLRQPSRAGASFASATSADTSYSSQPATPGRDTDAGRLQLQASPVSAQFGQPTARPMRTMASVAPALQLDLGDAGHAGRALHTKPSSNSLSSTSSHAKPMVINGRKLIPISLPAGLARQTKIDPALLQGHIVSRAEDRQRSTSMQSARGASSRPPTASESIKMEYLAREEGLRHQRSFGVLVPSEFADARVRRARSRTVEADERRPFTADAWGEAQYPFGNVHKGKQPTPMRAEVDRQQGGEAYMPLSAPPRPQRPRTAQTVTQEKGRNTYAVQSARQVQVARS</sequence>
<feature type="region of interest" description="Disordered" evidence="1">
    <location>
        <begin position="1080"/>
        <end position="1126"/>
    </location>
</feature>
<feature type="compositionally biased region" description="Basic and acidic residues" evidence="1">
    <location>
        <begin position="7"/>
        <end position="16"/>
    </location>
</feature>
<feature type="compositionally biased region" description="Polar residues" evidence="1">
    <location>
        <begin position="1113"/>
        <end position="1126"/>
    </location>
</feature>
<feature type="compositionally biased region" description="Low complexity" evidence="1">
    <location>
        <begin position="94"/>
        <end position="120"/>
    </location>
</feature>
<evidence type="ECO:0000256" key="1">
    <source>
        <dbReference type="SAM" id="MobiDB-lite"/>
    </source>
</evidence>
<feature type="compositionally biased region" description="Low complexity" evidence="1">
    <location>
        <begin position="848"/>
        <end position="866"/>
    </location>
</feature>
<evidence type="ECO:0000313" key="3">
    <source>
        <dbReference type="Proteomes" id="UP000011976"/>
    </source>
</evidence>
<dbReference type="EMBL" id="DF196786">
    <property type="protein sequence ID" value="GAC76228.1"/>
    <property type="molecule type" value="Genomic_DNA"/>
</dbReference>
<feature type="compositionally biased region" description="Polar residues" evidence="1">
    <location>
        <begin position="544"/>
        <end position="553"/>
    </location>
</feature>
<evidence type="ECO:0000313" key="2">
    <source>
        <dbReference type="EMBL" id="GAC76228.1"/>
    </source>
</evidence>
<feature type="compositionally biased region" description="Low complexity" evidence="1">
    <location>
        <begin position="928"/>
        <end position="937"/>
    </location>
</feature>
<feature type="compositionally biased region" description="Polar residues" evidence="1">
    <location>
        <begin position="983"/>
        <end position="1001"/>
    </location>
</feature>
<feature type="region of interest" description="Disordered" evidence="1">
    <location>
        <begin position="1"/>
        <end position="23"/>
    </location>
</feature>
<reference evidence="3" key="1">
    <citation type="journal article" date="2013" name="Genome Announc.">
        <title>Genome sequence of the basidiomycetous yeast Pseudozyma antarctica T-34, a producer of the glycolipid biosurfactants mannosylerythritol lipids.</title>
        <authorList>
            <person name="Morita T."/>
            <person name="Koike H."/>
            <person name="Koyama Y."/>
            <person name="Hagiwara H."/>
            <person name="Ito E."/>
            <person name="Fukuoka T."/>
            <person name="Imura T."/>
            <person name="Machida M."/>
            <person name="Kitamoto D."/>
        </authorList>
    </citation>
    <scope>NUCLEOTIDE SEQUENCE [LARGE SCALE GENOMIC DNA]</scope>
    <source>
        <strain evidence="3">T-34</strain>
    </source>
</reference>
<feature type="region of interest" description="Disordered" evidence="1">
    <location>
        <begin position="45"/>
        <end position="66"/>
    </location>
</feature>
<feature type="region of interest" description="Disordered" evidence="1">
    <location>
        <begin position="87"/>
        <end position="144"/>
    </location>
</feature>
<feature type="region of interest" description="Disordered" evidence="1">
    <location>
        <begin position="239"/>
        <end position="290"/>
    </location>
</feature>
<feature type="compositionally biased region" description="Polar residues" evidence="1">
    <location>
        <begin position="836"/>
        <end position="845"/>
    </location>
</feature>
<feature type="region of interest" description="Disordered" evidence="1">
    <location>
        <begin position="919"/>
        <end position="940"/>
    </location>
</feature>
<accession>M9MFJ0</accession>
<protein>
    <submittedName>
        <fullName evidence="2">Uncharacterized protein</fullName>
    </submittedName>
</protein>
<organism evidence="2 3">
    <name type="scientific">Pseudozyma antarctica (strain T-34)</name>
    <name type="common">Yeast</name>
    <name type="synonym">Candida antarctica</name>
    <dbReference type="NCBI Taxonomy" id="1151754"/>
    <lineage>
        <taxon>Eukaryota</taxon>
        <taxon>Fungi</taxon>
        <taxon>Dikarya</taxon>
        <taxon>Basidiomycota</taxon>
        <taxon>Ustilaginomycotina</taxon>
        <taxon>Ustilaginomycetes</taxon>
        <taxon>Ustilaginales</taxon>
        <taxon>Ustilaginaceae</taxon>
        <taxon>Moesziomyces</taxon>
    </lineage>
</organism>
<feature type="region of interest" description="Disordered" evidence="1">
    <location>
        <begin position="167"/>
        <end position="221"/>
    </location>
</feature>
<feature type="compositionally biased region" description="Basic and acidic residues" evidence="1">
    <location>
        <begin position="45"/>
        <end position="54"/>
    </location>
</feature>
<feature type="compositionally biased region" description="Basic and acidic residues" evidence="1">
    <location>
        <begin position="499"/>
        <end position="508"/>
    </location>
</feature>
<dbReference type="OrthoDB" id="3269398at2759"/>
<gene>
    <name evidence="2" type="ORF">PANT_20d00010</name>
</gene>
<proteinExistence type="predicted"/>